<organism evidence="4 5">
    <name type="scientific">Aedes albopictus</name>
    <name type="common">Asian tiger mosquito</name>
    <name type="synonym">Stegomyia albopicta</name>
    <dbReference type="NCBI Taxonomy" id="7160"/>
    <lineage>
        <taxon>Eukaryota</taxon>
        <taxon>Metazoa</taxon>
        <taxon>Ecdysozoa</taxon>
        <taxon>Arthropoda</taxon>
        <taxon>Hexapoda</taxon>
        <taxon>Insecta</taxon>
        <taxon>Pterygota</taxon>
        <taxon>Neoptera</taxon>
        <taxon>Endopterygota</taxon>
        <taxon>Diptera</taxon>
        <taxon>Nematocera</taxon>
        <taxon>Culicoidea</taxon>
        <taxon>Culicidae</taxon>
        <taxon>Culicinae</taxon>
        <taxon>Aedini</taxon>
        <taxon>Aedes</taxon>
        <taxon>Stegomyia</taxon>
    </lineage>
</organism>
<proteinExistence type="inferred from homology"/>
<evidence type="ECO:0000256" key="2">
    <source>
        <dbReference type="ARBA" id="ARBA00022679"/>
    </source>
</evidence>
<sequence>MEYTEETDPEYLATREELNDPDCFWVKPTDYSSVPCQAKDWEPLPCFLPKQYATMAQRIKDLPVRPDDVWVASYPKSGTTWTQEMMWLICNDLDYERARSITLDDRFPFLEVGSVIPGGSDSVKIVEEMESPRFIKTHLPVALMPDQFWTAKPKLVYVYRKAKPVSVSFYHHYQTLTDYRGSIEQFVKSFINDRVLFSPYHEHILEFKALQGLDNILVINYEDMKKDLKSNVLKVCAFFNKTYTDEQIEELCKHLSFDSMKKNPSVNYDQVINKLLTFSNRLHEKEEANRKFIRKGEIDGWKSDLTDESANKIDEWTRSKITSPEQLKLFL</sequence>
<dbReference type="EnsemblMetazoa" id="AALFPA23_005303.R6738">
    <property type="protein sequence ID" value="AALFPA23_005303.P6738"/>
    <property type="gene ID" value="AALFPA23_005303"/>
</dbReference>
<keyword evidence="5" id="KW-1185">Reference proteome</keyword>
<dbReference type="InterPro" id="IPR027417">
    <property type="entry name" value="P-loop_NTPase"/>
</dbReference>
<dbReference type="GeneID" id="109425990"/>
<protein>
    <recommendedName>
        <fullName evidence="3">Sulfotransferase domain-containing protein</fullName>
    </recommendedName>
</protein>
<name>A0ABM1Y3D5_AEDAL</name>
<dbReference type="Pfam" id="PF00685">
    <property type="entry name" value="Sulfotransfer_1"/>
    <property type="match status" value="1"/>
</dbReference>
<accession>A0ABM1Y3D5</accession>
<comment type="similarity">
    <text evidence="1">Belongs to the sulfotransferase 1 family.</text>
</comment>
<evidence type="ECO:0000313" key="5">
    <source>
        <dbReference type="Proteomes" id="UP000069940"/>
    </source>
</evidence>
<dbReference type="Gene3D" id="3.40.50.300">
    <property type="entry name" value="P-loop containing nucleotide triphosphate hydrolases"/>
    <property type="match status" value="1"/>
</dbReference>
<evidence type="ECO:0000256" key="1">
    <source>
        <dbReference type="ARBA" id="ARBA00005771"/>
    </source>
</evidence>
<keyword evidence="2" id="KW-0808">Transferase</keyword>
<feature type="domain" description="Sulfotransferase" evidence="3">
    <location>
        <begin position="66"/>
        <end position="321"/>
    </location>
</feature>
<dbReference type="InterPro" id="IPR000863">
    <property type="entry name" value="Sulfotransferase_dom"/>
</dbReference>
<dbReference type="PANTHER" id="PTHR11783">
    <property type="entry name" value="SULFOTRANSFERASE SULT"/>
    <property type="match status" value="1"/>
</dbReference>
<evidence type="ECO:0000259" key="3">
    <source>
        <dbReference type="Pfam" id="PF00685"/>
    </source>
</evidence>
<dbReference type="Proteomes" id="UP000069940">
    <property type="component" value="Unassembled WGS sequence"/>
</dbReference>
<evidence type="ECO:0000313" key="4">
    <source>
        <dbReference type="EnsemblMetazoa" id="AALFPA23_005303.P6738"/>
    </source>
</evidence>
<reference evidence="4" key="2">
    <citation type="submission" date="2025-05" db="UniProtKB">
        <authorList>
            <consortium name="EnsemblMetazoa"/>
        </authorList>
    </citation>
    <scope>IDENTIFICATION</scope>
    <source>
        <strain evidence="4">Foshan</strain>
    </source>
</reference>
<dbReference type="SUPFAM" id="SSF52540">
    <property type="entry name" value="P-loop containing nucleoside triphosphate hydrolases"/>
    <property type="match status" value="1"/>
</dbReference>
<dbReference type="RefSeq" id="XP_019556959.2">
    <property type="nucleotide sequence ID" value="XM_019701414.3"/>
</dbReference>
<reference evidence="5" key="1">
    <citation type="journal article" date="2015" name="Proc. Natl. Acad. Sci. U.S.A.">
        <title>Genome sequence of the Asian Tiger mosquito, Aedes albopictus, reveals insights into its biology, genetics, and evolution.</title>
        <authorList>
            <person name="Chen X.G."/>
            <person name="Jiang X."/>
            <person name="Gu J."/>
            <person name="Xu M."/>
            <person name="Wu Y."/>
            <person name="Deng Y."/>
            <person name="Zhang C."/>
            <person name="Bonizzoni M."/>
            <person name="Dermauw W."/>
            <person name="Vontas J."/>
            <person name="Armbruster P."/>
            <person name="Huang X."/>
            <person name="Yang Y."/>
            <person name="Zhang H."/>
            <person name="He W."/>
            <person name="Peng H."/>
            <person name="Liu Y."/>
            <person name="Wu K."/>
            <person name="Chen J."/>
            <person name="Lirakis M."/>
            <person name="Topalis P."/>
            <person name="Van Leeuwen T."/>
            <person name="Hall A.B."/>
            <person name="Jiang X."/>
            <person name="Thorpe C."/>
            <person name="Mueller R.L."/>
            <person name="Sun C."/>
            <person name="Waterhouse R.M."/>
            <person name="Yan G."/>
            <person name="Tu Z.J."/>
            <person name="Fang X."/>
            <person name="James A.A."/>
        </authorList>
    </citation>
    <scope>NUCLEOTIDE SEQUENCE [LARGE SCALE GENOMIC DNA]</scope>
    <source>
        <strain evidence="5">Foshan</strain>
    </source>
</reference>